<dbReference type="InterPro" id="IPR044878">
    <property type="entry name" value="UbiA_sf"/>
</dbReference>
<keyword evidence="4" id="KW-0150">Chloroplast</keyword>
<dbReference type="EMBL" id="DF237165">
    <property type="protein sequence ID" value="GAQ84991.1"/>
    <property type="molecule type" value="Genomic_DNA"/>
</dbReference>
<feature type="compositionally biased region" description="Low complexity" evidence="11">
    <location>
        <begin position="103"/>
        <end position="124"/>
    </location>
</feature>
<keyword evidence="9 12" id="KW-1133">Transmembrane helix</keyword>
<evidence type="ECO:0000313" key="14">
    <source>
        <dbReference type="Proteomes" id="UP000054558"/>
    </source>
</evidence>
<evidence type="ECO:0000256" key="5">
    <source>
        <dbReference type="ARBA" id="ARBA00022640"/>
    </source>
</evidence>
<feature type="region of interest" description="Disordered" evidence="11">
    <location>
        <begin position="15"/>
        <end position="76"/>
    </location>
</feature>
<evidence type="ECO:0000256" key="8">
    <source>
        <dbReference type="ARBA" id="ARBA00022946"/>
    </source>
</evidence>
<feature type="transmembrane region" description="Helical" evidence="12">
    <location>
        <begin position="310"/>
        <end position="333"/>
    </location>
</feature>
<evidence type="ECO:0000256" key="4">
    <source>
        <dbReference type="ARBA" id="ARBA00022528"/>
    </source>
</evidence>
<dbReference type="GO" id="GO:0009507">
    <property type="term" value="C:chloroplast"/>
    <property type="evidence" value="ECO:0007669"/>
    <property type="project" value="UniProtKB-SubCell"/>
</dbReference>
<evidence type="ECO:0000256" key="12">
    <source>
        <dbReference type="SAM" id="Phobius"/>
    </source>
</evidence>
<dbReference type="AlphaFoldDB" id="A0A1Y1I771"/>
<comment type="similarity">
    <text evidence="3">Belongs to the UbiA prenyltransferase family.</text>
</comment>
<keyword evidence="10 12" id="KW-0472">Membrane</keyword>
<dbReference type="PANTHER" id="PTHR43009:SF10">
    <property type="entry name" value="HOMOGENTISATE SOLANESYLTRANSFERASE, CHLOROPLASTIC"/>
    <property type="match status" value="1"/>
</dbReference>
<keyword evidence="5" id="KW-0934">Plastid</keyword>
<dbReference type="Pfam" id="PF01040">
    <property type="entry name" value="UbiA"/>
    <property type="match status" value="1"/>
</dbReference>
<keyword evidence="7 12" id="KW-0812">Transmembrane</keyword>
<reference evidence="13 14" key="1">
    <citation type="journal article" date="2014" name="Nat. Commun.">
        <title>Klebsormidium flaccidum genome reveals primary factors for plant terrestrial adaptation.</title>
        <authorList>
            <person name="Hori K."/>
            <person name="Maruyama F."/>
            <person name="Fujisawa T."/>
            <person name="Togashi T."/>
            <person name="Yamamoto N."/>
            <person name="Seo M."/>
            <person name="Sato S."/>
            <person name="Yamada T."/>
            <person name="Mori H."/>
            <person name="Tajima N."/>
            <person name="Moriyama T."/>
            <person name="Ikeuchi M."/>
            <person name="Watanabe M."/>
            <person name="Wada H."/>
            <person name="Kobayashi K."/>
            <person name="Saito M."/>
            <person name="Masuda T."/>
            <person name="Sasaki-Sekimoto Y."/>
            <person name="Mashiguchi K."/>
            <person name="Awai K."/>
            <person name="Shimojima M."/>
            <person name="Masuda S."/>
            <person name="Iwai M."/>
            <person name="Nobusawa T."/>
            <person name="Narise T."/>
            <person name="Kondo S."/>
            <person name="Saito H."/>
            <person name="Sato R."/>
            <person name="Murakawa M."/>
            <person name="Ihara Y."/>
            <person name="Oshima-Yamada Y."/>
            <person name="Ohtaka K."/>
            <person name="Satoh M."/>
            <person name="Sonobe K."/>
            <person name="Ishii M."/>
            <person name="Ohtani R."/>
            <person name="Kanamori-Sato M."/>
            <person name="Honoki R."/>
            <person name="Miyazaki D."/>
            <person name="Mochizuki H."/>
            <person name="Umetsu J."/>
            <person name="Higashi K."/>
            <person name="Shibata D."/>
            <person name="Kamiya Y."/>
            <person name="Sato N."/>
            <person name="Nakamura Y."/>
            <person name="Tabata S."/>
            <person name="Ida S."/>
            <person name="Kurokawa K."/>
            <person name="Ohta H."/>
        </authorList>
    </citation>
    <scope>NUCLEOTIDE SEQUENCE [LARGE SCALE GENOMIC DNA]</scope>
    <source>
        <strain evidence="13 14">NIES-2285</strain>
    </source>
</reference>
<proteinExistence type="inferred from homology"/>
<organism evidence="13 14">
    <name type="scientific">Klebsormidium nitens</name>
    <name type="common">Green alga</name>
    <name type="synonym">Ulothrix nitens</name>
    <dbReference type="NCBI Taxonomy" id="105231"/>
    <lineage>
        <taxon>Eukaryota</taxon>
        <taxon>Viridiplantae</taxon>
        <taxon>Streptophyta</taxon>
        <taxon>Klebsormidiophyceae</taxon>
        <taxon>Klebsormidiales</taxon>
        <taxon>Klebsormidiaceae</taxon>
        <taxon>Klebsormidium</taxon>
    </lineage>
</organism>
<accession>A0A1Y1I771</accession>
<dbReference type="STRING" id="105231.A0A1Y1I771"/>
<dbReference type="OMA" id="LIFQAWV"/>
<evidence type="ECO:0000256" key="6">
    <source>
        <dbReference type="ARBA" id="ARBA00022679"/>
    </source>
</evidence>
<evidence type="ECO:0000256" key="9">
    <source>
        <dbReference type="ARBA" id="ARBA00022989"/>
    </source>
</evidence>
<evidence type="ECO:0000256" key="1">
    <source>
        <dbReference type="ARBA" id="ARBA00004141"/>
    </source>
</evidence>
<feature type="transmembrane region" description="Helical" evidence="12">
    <location>
        <begin position="354"/>
        <end position="377"/>
    </location>
</feature>
<keyword evidence="14" id="KW-1185">Reference proteome</keyword>
<dbReference type="GO" id="GO:0016020">
    <property type="term" value="C:membrane"/>
    <property type="evidence" value="ECO:0007669"/>
    <property type="project" value="UniProtKB-SubCell"/>
</dbReference>
<gene>
    <name evidence="13" type="ORF">KFL_002160010</name>
</gene>
<evidence type="ECO:0000256" key="7">
    <source>
        <dbReference type="ARBA" id="ARBA00022692"/>
    </source>
</evidence>
<comment type="subcellular location">
    <subcellularLocation>
        <location evidence="1">Membrane</location>
        <topology evidence="1">Multi-pass membrane protein</topology>
    </subcellularLocation>
    <subcellularLocation>
        <location evidence="2">Plastid</location>
        <location evidence="2">Chloroplast</location>
    </subcellularLocation>
</comment>
<evidence type="ECO:0000313" key="13">
    <source>
        <dbReference type="EMBL" id="GAQ84991.1"/>
    </source>
</evidence>
<dbReference type="OrthoDB" id="1502398at2759"/>
<dbReference type="InterPro" id="IPR000537">
    <property type="entry name" value="UbiA_prenyltransferase"/>
</dbReference>
<evidence type="ECO:0000256" key="11">
    <source>
        <dbReference type="SAM" id="MobiDB-lite"/>
    </source>
</evidence>
<dbReference type="GO" id="GO:0004659">
    <property type="term" value="F:prenyltransferase activity"/>
    <property type="evidence" value="ECO:0007669"/>
    <property type="project" value="InterPro"/>
</dbReference>
<feature type="compositionally biased region" description="Low complexity" evidence="11">
    <location>
        <begin position="60"/>
        <end position="73"/>
    </location>
</feature>
<dbReference type="InterPro" id="IPR044502">
    <property type="entry name" value="AtHST-like"/>
</dbReference>
<dbReference type="Proteomes" id="UP000054558">
    <property type="component" value="Unassembled WGS sequence"/>
</dbReference>
<dbReference type="NCBIfam" id="NF009525">
    <property type="entry name" value="PRK12887.1"/>
    <property type="match status" value="1"/>
</dbReference>
<feature type="region of interest" description="Disordered" evidence="11">
    <location>
        <begin position="103"/>
        <end position="129"/>
    </location>
</feature>
<protein>
    <submittedName>
        <fullName evidence="13">Putative homogentisate prenyltransferase</fullName>
    </submittedName>
</protein>
<feature type="transmembrane region" description="Helical" evidence="12">
    <location>
        <begin position="278"/>
        <end position="298"/>
    </location>
</feature>
<evidence type="ECO:0000256" key="2">
    <source>
        <dbReference type="ARBA" id="ARBA00004229"/>
    </source>
</evidence>
<keyword evidence="6 13" id="KW-0808">Transferase</keyword>
<evidence type="ECO:0000256" key="10">
    <source>
        <dbReference type="ARBA" id="ARBA00023136"/>
    </source>
</evidence>
<keyword evidence="8" id="KW-0809">Transit peptide</keyword>
<dbReference type="Gene3D" id="1.10.357.140">
    <property type="entry name" value="UbiA prenyltransferase"/>
    <property type="match status" value="1"/>
</dbReference>
<feature type="transmembrane region" description="Helical" evidence="12">
    <location>
        <begin position="222"/>
        <end position="243"/>
    </location>
</feature>
<name>A0A1Y1I771_KLENI</name>
<dbReference type="PANTHER" id="PTHR43009">
    <property type="entry name" value="HOMOGENTISATE SOLANESYLTRANSFERASE, CHLOROPLASTIC"/>
    <property type="match status" value="1"/>
</dbReference>
<sequence>MAASHVVVHTGACPVSGIWGSGGEPHQRGRRRRAGAQEHSILGRGPPQVLAHESDRRHPGWPSSSSVGFSASGPERRGCHKVGGQGCCSHRVAGLGRRTVAVGRGRGGPPRASAAADADAPNVASQGSEVGPVESASKFVAAFWKFVRPHTIRGTLLGTTALTAKALLENRHLIDWALLPRALRGLLALLCGNGYIVGINQIYDVSIDKITKPYLPIAAGELSVPAAWLLCAALAAAGVSIVATNFGPLITKLYSLGLSLGTLYSVPPFRLRRFPIPAFLIIATVRGFLLNFGVYYATRAALGLPFVWSPSVVFITAFVTLFATVIAITKDLADIEGDRQQGITTFSTQLGTRAVAWLGIALLLLNYVAAIAAAFVLPGAFRLPVMAGGHAALAASLVYQGVRLEGTRFSQEGVAGFYRFIWNLFYLEYALLPFI</sequence>
<dbReference type="CDD" id="cd13960">
    <property type="entry name" value="PT_UbiA_HPT1"/>
    <property type="match status" value="1"/>
</dbReference>
<evidence type="ECO:0000256" key="3">
    <source>
        <dbReference type="ARBA" id="ARBA00005985"/>
    </source>
</evidence>